<evidence type="ECO:0000256" key="9">
    <source>
        <dbReference type="ARBA" id="ARBA00023125"/>
    </source>
</evidence>
<dbReference type="GO" id="GO:0048476">
    <property type="term" value="C:Holliday junction resolvase complex"/>
    <property type="evidence" value="ECO:0007669"/>
    <property type="project" value="UniProtKB-UniRule"/>
</dbReference>
<dbReference type="GO" id="GO:0003677">
    <property type="term" value="F:DNA binding"/>
    <property type="evidence" value="ECO:0007669"/>
    <property type="project" value="UniProtKB-KW"/>
</dbReference>
<dbReference type="PRINTS" id="PR00696">
    <property type="entry name" value="RSOLVASERUVC"/>
</dbReference>
<dbReference type="Pfam" id="PF02075">
    <property type="entry name" value="RuvC"/>
    <property type="match status" value="1"/>
</dbReference>
<feature type="active site" evidence="13">
    <location>
        <position position="7"/>
    </location>
</feature>
<evidence type="ECO:0000256" key="13">
    <source>
        <dbReference type="HAMAP-Rule" id="MF_00034"/>
    </source>
</evidence>
<evidence type="ECO:0000256" key="14">
    <source>
        <dbReference type="NCBIfam" id="TIGR00228"/>
    </source>
</evidence>
<dbReference type="EMBL" id="CP047591">
    <property type="protein sequence ID" value="QHI71053.1"/>
    <property type="molecule type" value="Genomic_DNA"/>
</dbReference>
<evidence type="ECO:0000256" key="11">
    <source>
        <dbReference type="ARBA" id="ARBA00023204"/>
    </source>
</evidence>
<dbReference type="InterPro" id="IPR012337">
    <property type="entry name" value="RNaseH-like_sf"/>
</dbReference>
<dbReference type="Proteomes" id="UP000463883">
    <property type="component" value="Chromosome"/>
</dbReference>
<keyword evidence="16" id="KW-1185">Reference proteome</keyword>
<gene>
    <name evidence="13 15" type="primary">ruvC</name>
    <name evidence="15" type="ORF">Ami3637_00430</name>
</gene>
<name>A0A6P1MD50_9FIRM</name>
<keyword evidence="11 13" id="KW-0234">DNA repair</keyword>
<reference evidence="15 16" key="1">
    <citation type="submission" date="2020-01" db="EMBL/GenBank/DDBJ databases">
        <title>Genomic analysis of Aminipila sp. CBA3637.</title>
        <authorList>
            <person name="Kim Y.B."/>
            <person name="Roh S.W."/>
        </authorList>
    </citation>
    <scope>NUCLEOTIDE SEQUENCE [LARGE SCALE GENOMIC DNA]</scope>
    <source>
        <strain evidence="15 16">CBA3637</strain>
    </source>
</reference>
<keyword evidence="9 13" id="KW-0238">DNA-binding</keyword>
<dbReference type="Gene3D" id="3.30.420.10">
    <property type="entry name" value="Ribonuclease H-like superfamily/Ribonuclease H"/>
    <property type="match status" value="1"/>
</dbReference>
<dbReference type="NCBIfam" id="TIGR00228">
    <property type="entry name" value="ruvC"/>
    <property type="match status" value="1"/>
</dbReference>
<evidence type="ECO:0000256" key="10">
    <source>
        <dbReference type="ARBA" id="ARBA00023172"/>
    </source>
</evidence>
<accession>A0A6P1MD50</accession>
<dbReference type="NCBIfam" id="NF000711">
    <property type="entry name" value="PRK00039.2-1"/>
    <property type="match status" value="1"/>
</dbReference>
<feature type="active site" evidence="13">
    <location>
        <position position="140"/>
    </location>
</feature>
<evidence type="ECO:0000256" key="8">
    <source>
        <dbReference type="ARBA" id="ARBA00022842"/>
    </source>
</evidence>
<keyword evidence="7 13" id="KW-0378">Hydrolase</keyword>
<keyword evidence="8 13" id="KW-0460">Magnesium</keyword>
<keyword evidence="4 13" id="KW-0479">Metal-binding</keyword>
<feature type="binding site" evidence="13">
    <location>
        <position position="67"/>
    </location>
    <ligand>
        <name>Mg(2+)</name>
        <dbReference type="ChEBI" id="CHEBI:18420"/>
        <label>2</label>
    </ligand>
</feature>
<comment type="function">
    <text evidence="13">The RuvA-RuvB-RuvC complex processes Holliday junction (HJ) DNA during genetic recombination and DNA repair. Endonuclease that resolves HJ intermediates. Cleaves cruciform DNA by making single-stranded nicks across the HJ at symmetrical positions within the homologous arms, yielding a 5'-phosphate and a 3'-hydroxyl group; requires a central core of homology in the junction. The consensus cleavage sequence is 5'-(A/T)TT(C/G)-3'. Cleavage occurs on the 3'-side of the TT dinucleotide at the point of strand exchange. HJ branch migration catalyzed by RuvA-RuvB allows RuvC to scan DNA until it finds its consensus sequence, where it cleaves and resolves the cruciform DNA.</text>
</comment>
<sequence>MRILGIDPGYAILGYGIIDMTGNHFKVCGYGAVTTEASMCMTDRLKCLYSSLTEIIAEYEPEVASIEELFFNTNTKTAIMVGQARGVAILACANSGMDIAEYTPLQIKQALVGYGRAEKKQVQNMVKTILNLKEVPKPDDTADALAAAICHGHSANANKRLAGAIKSR</sequence>
<dbReference type="FunFam" id="3.30.420.10:FF:000002">
    <property type="entry name" value="Crossover junction endodeoxyribonuclease RuvC"/>
    <property type="match status" value="1"/>
</dbReference>
<dbReference type="EC" id="3.1.21.10" evidence="13 14"/>
<dbReference type="PANTHER" id="PTHR30194:SF3">
    <property type="entry name" value="CROSSOVER JUNCTION ENDODEOXYRIBONUCLEASE RUVC"/>
    <property type="match status" value="1"/>
</dbReference>
<dbReference type="SUPFAM" id="SSF53098">
    <property type="entry name" value="Ribonuclease H-like"/>
    <property type="match status" value="1"/>
</dbReference>
<dbReference type="InterPro" id="IPR020563">
    <property type="entry name" value="X-over_junc_endoDNase_Mg_BS"/>
</dbReference>
<comment type="cofactor">
    <cofactor evidence="13">
        <name>Mg(2+)</name>
        <dbReference type="ChEBI" id="CHEBI:18420"/>
    </cofactor>
    <text evidence="13">Binds 2 Mg(2+) ion per subunit.</text>
</comment>
<dbReference type="GO" id="GO:0006310">
    <property type="term" value="P:DNA recombination"/>
    <property type="evidence" value="ECO:0007669"/>
    <property type="project" value="UniProtKB-UniRule"/>
</dbReference>
<comment type="similarity">
    <text evidence="1 13">Belongs to the RuvC family.</text>
</comment>
<keyword evidence="6 13" id="KW-0227">DNA damage</keyword>
<evidence type="ECO:0000256" key="1">
    <source>
        <dbReference type="ARBA" id="ARBA00009518"/>
    </source>
</evidence>
<dbReference type="GO" id="GO:0006281">
    <property type="term" value="P:DNA repair"/>
    <property type="evidence" value="ECO:0007669"/>
    <property type="project" value="UniProtKB-UniRule"/>
</dbReference>
<evidence type="ECO:0000256" key="7">
    <source>
        <dbReference type="ARBA" id="ARBA00022801"/>
    </source>
</evidence>
<dbReference type="GO" id="GO:0008821">
    <property type="term" value="F:crossover junction DNA endonuclease activity"/>
    <property type="evidence" value="ECO:0007669"/>
    <property type="project" value="UniProtKB-UniRule"/>
</dbReference>
<feature type="binding site" evidence="13">
    <location>
        <position position="7"/>
    </location>
    <ligand>
        <name>Mg(2+)</name>
        <dbReference type="ChEBI" id="CHEBI:18420"/>
        <label>1</label>
    </ligand>
</feature>
<dbReference type="HAMAP" id="MF_00034">
    <property type="entry name" value="RuvC"/>
    <property type="match status" value="1"/>
</dbReference>
<comment type="subunit">
    <text evidence="13">Homodimer which binds Holliday junction (HJ) DNA. The HJ becomes 2-fold symmetrical on binding to RuvC with unstacked arms; it has a different conformation from HJ DNA in complex with RuvA. In the full resolvosome a probable DNA-RuvA(4)-RuvB(12)-RuvC(2) complex forms which resolves the HJ.</text>
</comment>
<comment type="subcellular location">
    <subcellularLocation>
        <location evidence="13">Cytoplasm</location>
    </subcellularLocation>
</comment>
<evidence type="ECO:0000256" key="3">
    <source>
        <dbReference type="ARBA" id="ARBA00022722"/>
    </source>
</evidence>
<evidence type="ECO:0000313" key="16">
    <source>
        <dbReference type="Proteomes" id="UP000463883"/>
    </source>
</evidence>
<keyword evidence="3 13" id="KW-0540">Nuclease</keyword>
<dbReference type="RefSeq" id="WP_162360831.1">
    <property type="nucleotide sequence ID" value="NZ_CP047591.1"/>
</dbReference>
<dbReference type="InterPro" id="IPR036397">
    <property type="entry name" value="RNaseH_sf"/>
</dbReference>
<protein>
    <recommendedName>
        <fullName evidence="13 14">Crossover junction endodeoxyribonuclease RuvC</fullName>
        <ecNumber evidence="13 14">3.1.21.10</ecNumber>
    </recommendedName>
    <alternativeName>
        <fullName evidence="13">Holliday junction nuclease RuvC</fullName>
    </alternativeName>
    <alternativeName>
        <fullName evidence="13">Holliday junction resolvase RuvC</fullName>
    </alternativeName>
</protein>
<keyword evidence="10 13" id="KW-0233">DNA recombination</keyword>
<dbReference type="GO" id="GO:0000287">
    <property type="term" value="F:magnesium ion binding"/>
    <property type="evidence" value="ECO:0007669"/>
    <property type="project" value="UniProtKB-UniRule"/>
</dbReference>
<keyword evidence="2 13" id="KW-0963">Cytoplasm</keyword>
<evidence type="ECO:0000256" key="6">
    <source>
        <dbReference type="ARBA" id="ARBA00022763"/>
    </source>
</evidence>
<dbReference type="InterPro" id="IPR002176">
    <property type="entry name" value="X-over_junc_endoDNase_RuvC"/>
</dbReference>
<feature type="active site" evidence="13">
    <location>
        <position position="67"/>
    </location>
</feature>
<evidence type="ECO:0000256" key="2">
    <source>
        <dbReference type="ARBA" id="ARBA00022490"/>
    </source>
</evidence>
<dbReference type="AlphaFoldDB" id="A0A6P1MD50"/>
<evidence type="ECO:0000256" key="12">
    <source>
        <dbReference type="ARBA" id="ARBA00029354"/>
    </source>
</evidence>
<dbReference type="GO" id="GO:0005737">
    <property type="term" value="C:cytoplasm"/>
    <property type="evidence" value="ECO:0007669"/>
    <property type="project" value="UniProtKB-SubCell"/>
</dbReference>
<comment type="catalytic activity">
    <reaction evidence="12 13">
        <text>Endonucleolytic cleavage at a junction such as a reciprocal single-stranded crossover between two homologous DNA duplexes (Holliday junction).</text>
        <dbReference type="EC" id="3.1.21.10"/>
    </reaction>
</comment>
<dbReference type="KEGG" id="amic:Ami3637_00430"/>
<evidence type="ECO:0000256" key="5">
    <source>
        <dbReference type="ARBA" id="ARBA00022759"/>
    </source>
</evidence>
<dbReference type="PROSITE" id="PS01321">
    <property type="entry name" value="RUVC"/>
    <property type="match status" value="1"/>
</dbReference>
<feature type="binding site" evidence="13">
    <location>
        <position position="140"/>
    </location>
    <ligand>
        <name>Mg(2+)</name>
        <dbReference type="ChEBI" id="CHEBI:18420"/>
        <label>1</label>
    </ligand>
</feature>
<dbReference type="PANTHER" id="PTHR30194">
    <property type="entry name" value="CROSSOVER JUNCTION ENDODEOXYRIBONUCLEASE RUVC"/>
    <property type="match status" value="1"/>
</dbReference>
<proteinExistence type="inferred from homology"/>
<organism evidence="15 16">
    <name type="scientific">Aminipila terrae</name>
    <dbReference type="NCBI Taxonomy" id="2697030"/>
    <lineage>
        <taxon>Bacteria</taxon>
        <taxon>Bacillati</taxon>
        <taxon>Bacillota</taxon>
        <taxon>Clostridia</taxon>
        <taxon>Peptostreptococcales</taxon>
        <taxon>Anaerovoracaceae</taxon>
        <taxon>Aminipila</taxon>
    </lineage>
</organism>
<evidence type="ECO:0000256" key="4">
    <source>
        <dbReference type="ARBA" id="ARBA00022723"/>
    </source>
</evidence>
<evidence type="ECO:0000313" key="15">
    <source>
        <dbReference type="EMBL" id="QHI71053.1"/>
    </source>
</evidence>
<keyword evidence="5 13" id="KW-0255">Endonuclease</keyword>
<dbReference type="CDD" id="cd16962">
    <property type="entry name" value="RuvC"/>
    <property type="match status" value="1"/>
</dbReference>